<dbReference type="EMBL" id="CADEAL010001159">
    <property type="protein sequence ID" value="CAB1429672.1"/>
    <property type="molecule type" value="Genomic_DNA"/>
</dbReference>
<dbReference type="AlphaFoldDB" id="A0A9N7UFR6"/>
<dbReference type="Proteomes" id="UP001153269">
    <property type="component" value="Unassembled WGS sequence"/>
</dbReference>
<reference evidence="1" key="1">
    <citation type="submission" date="2020-03" db="EMBL/GenBank/DDBJ databases">
        <authorList>
            <person name="Weist P."/>
        </authorList>
    </citation>
    <scope>NUCLEOTIDE SEQUENCE</scope>
</reference>
<comment type="caution">
    <text evidence="1">The sequence shown here is derived from an EMBL/GenBank/DDBJ whole genome shotgun (WGS) entry which is preliminary data.</text>
</comment>
<evidence type="ECO:0000313" key="1">
    <source>
        <dbReference type="EMBL" id="CAB1429672.1"/>
    </source>
</evidence>
<accession>A0A9N7UFR6</accession>
<protein>
    <submittedName>
        <fullName evidence="1">Uncharacterized protein</fullName>
    </submittedName>
</protein>
<organism evidence="1 2">
    <name type="scientific">Pleuronectes platessa</name>
    <name type="common">European plaice</name>
    <dbReference type="NCBI Taxonomy" id="8262"/>
    <lineage>
        <taxon>Eukaryota</taxon>
        <taxon>Metazoa</taxon>
        <taxon>Chordata</taxon>
        <taxon>Craniata</taxon>
        <taxon>Vertebrata</taxon>
        <taxon>Euteleostomi</taxon>
        <taxon>Actinopterygii</taxon>
        <taxon>Neopterygii</taxon>
        <taxon>Teleostei</taxon>
        <taxon>Neoteleostei</taxon>
        <taxon>Acanthomorphata</taxon>
        <taxon>Carangaria</taxon>
        <taxon>Pleuronectiformes</taxon>
        <taxon>Pleuronectoidei</taxon>
        <taxon>Pleuronectidae</taxon>
        <taxon>Pleuronectes</taxon>
    </lineage>
</organism>
<keyword evidence="2" id="KW-1185">Reference proteome</keyword>
<sequence length="143" mass="15545">MAQGSTLTCEELSNFTTTQQAASSSHEEGDVLSNVSSSSWNCFNIEPLPSSSFLFLPLPSSPYNVRDKPQTPPVYLPWSAVTFITTGRPLGVNERSKMAVPLPRILWLHLLENVEKFQSGSGDTSSSTGVQQFHQLLTSGDGI</sequence>
<gene>
    <name evidence="1" type="ORF">PLEPLA_LOCUS17652</name>
</gene>
<proteinExistence type="predicted"/>
<evidence type="ECO:0000313" key="2">
    <source>
        <dbReference type="Proteomes" id="UP001153269"/>
    </source>
</evidence>
<name>A0A9N7UFR6_PLEPL</name>